<keyword evidence="2" id="KW-0472">Membrane</keyword>
<keyword evidence="4" id="KW-1185">Reference proteome</keyword>
<gene>
    <name evidence="3" type="ORF">BJZ21_000873</name>
</gene>
<feature type="transmembrane region" description="Helical" evidence="2">
    <location>
        <begin position="107"/>
        <end position="127"/>
    </location>
</feature>
<evidence type="ECO:0000313" key="3">
    <source>
        <dbReference type="EMBL" id="NYD40790.1"/>
    </source>
</evidence>
<reference evidence="3 4" key="1">
    <citation type="submission" date="2020-07" db="EMBL/GenBank/DDBJ databases">
        <title>Sequencing the genomes of 1000 actinobacteria strains.</title>
        <authorList>
            <person name="Klenk H.-P."/>
        </authorList>
    </citation>
    <scope>NUCLEOTIDE SEQUENCE [LARGE SCALE GENOMIC DNA]</scope>
    <source>
        <strain evidence="3 4">DSM 21350</strain>
    </source>
</reference>
<protein>
    <submittedName>
        <fullName evidence="3">SNF family Na+-dependent transporter</fullName>
    </submittedName>
</protein>
<keyword evidence="2" id="KW-1133">Transmembrane helix</keyword>
<proteinExistence type="predicted"/>
<name>A0A7Y9E4H2_9ACTN</name>
<organism evidence="3 4">
    <name type="scientific">Nocardioides panaciterrulae</name>
    <dbReference type="NCBI Taxonomy" id="661492"/>
    <lineage>
        <taxon>Bacteria</taxon>
        <taxon>Bacillati</taxon>
        <taxon>Actinomycetota</taxon>
        <taxon>Actinomycetes</taxon>
        <taxon>Propionibacteriales</taxon>
        <taxon>Nocardioidaceae</taxon>
        <taxon>Nocardioides</taxon>
    </lineage>
</organism>
<dbReference type="Pfam" id="PF19853">
    <property type="entry name" value="DUF6328"/>
    <property type="match status" value="1"/>
</dbReference>
<feature type="transmembrane region" description="Helical" evidence="2">
    <location>
        <begin position="133"/>
        <end position="154"/>
    </location>
</feature>
<feature type="compositionally biased region" description="Basic and acidic residues" evidence="1">
    <location>
        <begin position="8"/>
        <end position="22"/>
    </location>
</feature>
<dbReference type="RefSeq" id="WP_179662625.1">
    <property type="nucleotide sequence ID" value="NZ_JACCBG010000001.1"/>
</dbReference>
<accession>A0A7Y9E4H2</accession>
<evidence type="ECO:0000256" key="2">
    <source>
        <dbReference type="SAM" id="Phobius"/>
    </source>
</evidence>
<feature type="transmembrane region" description="Helical" evidence="2">
    <location>
        <begin position="66"/>
        <end position="87"/>
    </location>
</feature>
<evidence type="ECO:0000256" key="1">
    <source>
        <dbReference type="SAM" id="MobiDB-lite"/>
    </source>
</evidence>
<comment type="caution">
    <text evidence="3">The sequence shown here is derived from an EMBL/GenBank/DDBJ whole genome shotgun (WGS) entry which is preliminary data.</text>
</comment>
<dbReference type="AlphaFoldDB" id="A0A7Y9E4H2"/>
<evidence type="ECO:0000313" key="4">
    <source>
        <dbReference type="Proteomes" id="UP000535511"/>
    </source>
</evidence>
<feature type="region of interest" description="Disordered" evidence="1">
    <location>
        <begin position="1"/>
        <end position="22"/>
    </location>
</feature>
<dbReference type="InterPro" id="IPR046291">
    <property type="entry name" value="DUF6328"/>
</dbReference>
<dbReference type="EMBL" id="JACCBG010000001">
    <property type="protein sequence ID" value="NYD40790.1"/>
    <property type="molecule type" value="Genomic_DNA"/>
</dbReference>
<dbReference type="Proteomes" id="UP000535511">
    <property type="component" value="Unassembled WGS sequence"/>
</dbReference>
<keyword evidence="2" id="KW-0812">Transmembrane</keyword>
<sequence>MTQDDDSPEARSGRNETEEERLDRKWDDLLQELRVMQTSAQLTAGFLLTLPFQSGFAKLDDFQRGLYLALVLLAALTTAMVMTPVAVHRRLSGAHIKERVVDSGHRIVQAVIGMLSLMILGIVTLVFDVVIDRTISVLVAACVGVILLLLLVVLPRRLMRAYS</sequence>